<feature type="domain" description="SH2" evidence="6">
    <location>
        <begin position="73"/>
        <end position="150"/>
    </location>
</feature>
<keyword evidence="1" id="KW-0343">GTPase activation</keyword>
<evidence type="ECO:0008006" key="11">
    <source>
        <dbReference type="Google" id="ProtNLM"/>
    </source>
</evidence>
<dbReference type="OMA" id="HCKTIFA"/>
<dbReference type="CDD" id="cd10352">
    <property type="entry name" value="SH2_a2chimerin_b2chimerin"/>
    <property type="match status" value="1"/>
</dbReference>
<evidence type="ECO:0000256" key="4">
    <source>
        <dbReference type="PROSITE-ProRule" id="PRU00191"/>
    </source>
</evidence>
<dbReference type="InterPro" id="IPR035840">
    <property type="entry name" value="Chimaerin_SH2"/>
</dbReference>
<dbReference type="PIRSF" id="PIRSF038015">
    <property type="entry name" value="N-chimaerin"/>
    <property type="match status" value="1"/>
</dbReference>
<dbReference type="PhylomeDB" id="B4ND77"/>
<keyword evidence="2" id="KW-0479">Metal-binding</keyword>
<dbReference type="Gene3D" id="3.30.60.20">
    <property type="match status" value="1"/>
</dbReference>
<evidence type="ECO:0000313" key="9">
    <source>
        <dbReference type="EMBL" id="EDW82786.1"/>
    </source>
</evidence>
<dbReference type="SUPFAM" id="SSF48350">
    <property type="entry name" value="GTPase activation domain, GAP"/>
    <property type="match status" value="1"/>
</dbReference>
<dbReference type="KEGG" id="dwi:6648962"/>
<dbReference type="GO" id="GO:0007165">
    <property type="term" value="P:signal transduction"/>
    <property type="evidence" value="ECO:0007669"/>
    <property type="project" value="InterPro"/>
</dbReference>
<dbReference type="Pfam" id="PF00620">
    <property type="entry name" value="RhoGAP"/>
    <property type="match status" value="1"/>
</dbReference>
<feature type="region of interest" description="Disordered" evidence="5">
    <location>
        <begin position="202"/>
        <end position="237"/>
    </location>
</feature>
<accession>B4ND77</accession>
<dbReference type="InterPro" id="IPR051854">
    <property type="entry name" value="Rho-type_GAP"/>
</dbReference>
<dbReference type="Gene3D" id="1.10.555.10">
    <property type="entry name" value="Rho GTPase activation protein"/>
    <property type="match status" value="1"/>
</dbReference>
<dbReference type="SUPFAM" id="SSF57889">
    <property type="entry name" value="Cysteine-rich domain"/>
    <property type="match status" value="1"/>
</dbReference>
<feature type="domain" description="Phorbol-ester/DAG-type" evidence="7">
    <location>
        <begin position="261"/>
        <end position="311"/>
    </location>
</feature>
<dbReference type="Proteomes" id="UP000007798">
    <property type="component" value="Unassembled WGS sequence"/>
</dbReference>
<evidence type="ECO:0000256" key="5">
    <source>
        <dbReference type="SAM" id="MobiDB-lite"/>
    </source>
</evidence>
<dbReference type="FunFam" id="3.30.60.20:FF:000025">
    <property type="entry name" value="Chimaerin"/>
    <property type="match status" value="1"/>
</dbReference>
<dbReference type="PROSITE" id="PS50081">
    <property type="entry name" value="ZF_DAG_PE_2"/>
    <property type="match status" value="1"/>
</dbReference>
<dbReference type="PANTHER" id="PTHR46075:SF2">
    <property type="entry name" value="RHO GTPASE ACTIVATING PROTEIN AT 5A, ISOFORM A"/>
    <property type="match status" value="1"/>
</dbReference>
<evidence type="ECO:0000259" key="6">
    <source>
        <dbReference type="PROSITE" id="PS50001"/>
    </source>
</evidence>
<evidence type="ECO:0000313" key="10">
    <source>
        <dbReference type="Proteomes" id="UP000007798"/>
    </source>
</evidence>
<name>B4ND77_DROWI</name>
<dbReference type="InterPro" id="IPR036860">
    <property type="entry name" value="SH2_dom_sf"/>
</dbReference>
<feature type="compositionally biased region" description="Low complexity" evidence="5">
    <location>
        <begin position="218"/>
        <end position="237"/>
    </location>
</feature>
<evidence type="ECO:0000259" key="8">
    <source>
        <dbReference type="PROSITE" id="PS50238"/>
    </source>
</evidence>
<feature type="compositionally biased region" description="Basic and acidic residues" evidence="5">
    <location>
        <begin position="202"/>
        <end position="215"/>
    </location>
</feature>
<dbReference type="InterPro" id="IPR000980">
    <property type="entry name" value="SH2"/>
</dbReference>
<dbReference type="OrthoDB" id="3196451at2759"/>
<dbReference type="PROSITE" id="PS00479">
    <property type="entry name" value="ZF_DAG_PE_1"/>
    <property type="match status" value="1"/>
</dbReference>
<evidence type="ECO:0000256" key="2">
    <source>
        <dbReference type="ARBA" id="ARBA00022723"/>
    </source>
</evidence>
<keyword evidence="4" id="KW-0727">SH2 domain</keyword>
<evidence type="ECO:0000256" key="3">
    <source>
        <dbReference type="ARBA" id="ARBA00022833"/>
    </source>
</evidence>
<dbReference type="HOGENOM" id="CLU_015883_0_0_1"/>
<dbReference type="SMART" id="SM00109">
    <property type="entry name" value="C1"/>
    <property type="match status" value="1"/>
</dbReference>
<dbReference type="STRING" id="7260.B4ND77"/>
<dbReference type="EMBL" id="CH964239">
    <property type="protein sequence ID" value="EDW82786.1"/>
    <property type="molecule type" value="Genomic_DNA"/>
</dbReference>
<dbReference type="GO" id="GO:0005096">
    <property type="term" value="F:GTPase activator activity"/>
    <property type="evidence" value="ECO:0007669"/>
    <property type="project" value="UniProtKB-KW"/>
</dbReference>
<evidence type="ECO:0000256" key="1">
    <source>
        <dbReference type="ARBA" id="ARBA00022468"/>
    </source>
</evidence>
<dbReference type="FunFam" id="1.10.555.10:FF:000039">
    <property type="entry name" value="N-chimaerin isoform X5"/>
    <property type="match status" value="1"/>
</dbReference>
<dbReference type="FunCoup" id="B4ND77">
    <property type="interactions" value="177"/>
</dbReference>
<dbReference type="AlphaFoldDB" id="B4ND77"/>
<dbReference type="Pfam" id="PF00130">
    <property type="entry name" value="C1_1"/>
    <property type="match status" value="1"/>
</dbReference>
<dbReference type="CDD" id="cd20806">
    <property type="entry name" value="C1_CHN"/>
    <property type="match status" value="1"/>
</dbReference>
<dbReference type="SMART" id="SM00324">
    <property type="entry name" value="RhoGAP"/>
    <property type="match status" value="1"/>
</dbReference>
<dbReference type="InParanoid" id="B4ND77"/>
<sequence>MPRSGAAVAAAGTAAGTGAGEPSSPVQKVWKPELYKIQLEAPTPKPLLCQRIQRNADPQDAIEESARRLYGKEYHGIMGHAEAEQLLLGGGDHTQESNYLIRRSPTADGYFTLSLLYNGKVKHFKLYHKPGCGHYLSEEVKRFDTIYDMVADGLINFHMQLHASPIIQQINQQTKNCYQQSPYMTLNKRKLRALSSELKRKTEEVAKEKDEKPKPLDQLQQQQQQQQQSESAQPQATQAGLRIRKSLALDADPMPLIYEKVHNFKVHTFKGLNWCEFCANFLWGFTAQGVKCEACGFVAHSKCSELVPPKCVPDLKRIRGVFGTDLTTMVQLDVRHQIPFVVRRCVEEVEARGMLQEGIYRVSGFADEIEALKLALDRDGEKTDMTEAAYGNVNVIAGTLKLYLRLLPVPLITFQAYPSFMNAGRQSNQVEQMQLMSEAVRHLPPAHYSCLQYMLEHLKRVASHYAVNKMNEHNLATVFAPTLIATPQHMTNLTEEIFMLSSLIQHCETIFA</sequence>
<organism evidence="9 10">
    <name type="scientific">Drosophila willistoni</name>
    <name type="common">Fruit fly</name>
    <dbReference type="NCBI Taxonomy" id="7260"/>
    <lineage>
        <taxon>Eukaryota</taxon>
        <taxon>Metazoa</taxon>
        <taxon>Ecdysozoa</taxon>
        <taxon>Arthropoda</taxon>
        <taxon>Hexapoda</taxon>
        <taxon>Insecta</taxon>
        <taxon>Pterygota</taxon>
        <taxon>Neoptera</taxon>
        <taxon>Endopterygota</taxon>
        <taxon>Diptera</taxon>
        <taxon>Brachycera</taxon>
        <taxon>Muscomorpha</taxon>
        <taxon>Ephydroidea</taxon>
        <taxon>Drosophilidae</taxon>
        <taxon>Drosophila</taxon>
        <taxon>Sophophora</taxon>
    </lineage>
</organism>
<proteinExistence type="predicted"/>
<dbReference type="InterPro" id="IPR017356">
    <property type="entry name" value="CHN1/CHN2"/>
</dbReference>
<feature type="region of interest" description="Disordered" evidence="5">
    <location>
        <begin position="1"/>
        <end position="25"/>
    </location>
</feature>
<dbReference type="SMART" id="SM00252">
    <property type="entry name" value="SH2"/>
    <property type="match status" value="1"/>
</dbReference>
<keyword evidence="10" id="KW-1185">Reference proteome</keyword>
<dbReference type="eggNOG" id="KOG1453">
    <property type="taxonomic scope" value="Eukaryota"/>
</dbReference>
<dbReference type="Pfam" id="PF00017">
    <property type="entry name" value="SH2"/>
    <property type="match status" value="1"/>
</dbReference>
<dbReference type="PANTHER" id="PTHR46075">
    <property type="entry name" value="CHIMERIN FAMILY MEMBER"/>
    <property type="match status" value="1"/>
</dbReference>
<dbReference type="InterPro" id="IPR020454">
    <property type="entry name" value="DAG/PE-bd"/>
</dbReference>
<reference evidence="9 10" key="1">
    <citation type="journal article" date="2007" name="Nature">
        <title>Evolution of genes and genomes on the Drosophila phylogeny.</title>
        <authorList>
            <consortium name="Drosophila 12 Genomes Consortium"/>
            <person name="Clark A.G."/>
            <person name="Eisen M.B."/>
            <person name="Smith D.R."/>
            <person name="Bergman C.M."/>
            <person name="Oliver B."/>
            <person name="Markow T.A."/>
            <person name="Kaufman T.C."/>
            <person name="Kellis M."/>
            <person name="Gelbart W."/>
            <person name="Iyer V.N."/>
            <person name="Pollard D.A."/>
            <person name="Sackton T.B."/>
            <person name="Larracuente A.M."/>
            <person name="Singh N.D."/>
            <person name="Abad J.P."/>
            <person name="Abt D.N."/>
            <person name="Adryan B."/>
            <person name="Aguade M."/>
            <person name="Akashi H."/>
            <person name="Anderson W.W."/>
            <person name="Aquadro C.F."/>
            <person name="Ardell D.H."/>
            <person name="Arguello R."/>
            <person name="Artieri C.G."/>
            <person name="Barbash D.A."/>
            <person name="Barker D."/>
            <person name="Barsanti P."/>
            <person name="Batterham P."/>
            <person name="Batzoglou S."/>
            <person name="Begun D."/>
            <person name="Bhutkar A."/>
            <person name="Blanco E."/>
            <person name="Bosak S.A."/>
            <person name="Bradley R.K."/>
            <person name="Brand A.D."/>
            <person name="Brent M.R."/>
            <person name="Brooks A.N."/>
            <person name="Brown R.H."/>
            <person name="Butlin R.K."/>
            <person name="Caggese C."/>
            <person name="Calvi B.R."/>
            <person name="Bernardo de Carvalho A."/>
            <person name="Caspi A."/>
            <person name="Castrezana S."/>
            <person name="Celniker S.E."/>
            <person name="Chang J.L."/>
            <person name="Chapple C."/>
            <person name="Chatterji S."/>
            <person name="Chinwalla A."/>
            <person name="Civetta A."/>
            <person name="Clifton S.W."/>
            <person name="Comeron J.M."/>
            <person name="Costello J.C."/>
            <person name="Coyne J.A."/>
            <person name="Daub J."/>
            <person name="David R.G."/>
            <person name="Delcher A.L."/>
            <person name="Delehaunty K."/>
            <person name="Do C.B."/>
            <person name="Ebling H."/>
            <person name="Edwards K."/>
            <person name="Eickbush T."/>
            <person name="Evans J.D."/>
            <person name="Filipski A."/>
            <person name="Findeiss S."/>
            <person name="Freyhult E."/>
            <person name="Fulton L."/>
            <person name="Fulton R."/>
            <person name="Garcia A.C."/>
            <person name="Gardiner A."/>
            <person name="Garfield D.A."/>
            <person name="Garvin B.E."/>
            <person name="Gibson G."/>
            <person name="Gilbert D."/>
            <person name="Gnerre S."/>
            <person name="Godfrey J."/>
            <person name="Good R."/>
            <person name="Gotea V."/>
            <person name="Gravely B."/>
            <person name="Greenberg A.J."/>
            <person name="Griffiths-Jones S."/>
            <person name="Gross S."/>
            <person name="Guigo R."/>
            <person name="Gustafson E.A."/>
            <person name="Haerty W."/>
            <person name="Hahn M.W."/>
            <person name="Halligan D.L."/>
            <person name="Halpern A.L."/>
            <person name="Halter G.M."/>
            <person name="Han M.V."/>
            <person name="Heger A."/>
            <person name="Hillier L."/>
            <person name="Hinrichs A.S."/>
            <person name="Holmes I."/>
            <person name="Hoskins R.A."/>
            <person name="Hubisz M.J."/>
            <person name="Hultmark D."/>
            <person name="Huntley M.A."/>
            <person name="Jaffe D.B."/>
            <person name="Jagadeeshan S."/>
            <person name="Jeck W.R."/>
            <person name="Johnson J."/>
            <person name="Jones C.D."/>
            <person name="Jordan W.C."/>
            <person name="Karpen G.H."/>
            <person name="Kataoka E."/>
            <person name="Keightley P.D."/>
            <person name="Kheradpour P."/>
            <person name="Kirkness E.F."/>
            <person name="Koerich L.B."/>
            <person name="Kristiansen K."/>
            <person name="Kudrna D."/>
            <person name="Kulathinal R.J."/>
            <person name="Kumar S."/>
            <person name="Kwok R."/>
            <person name="Lander E."/>
            <person name="Langley C.H."/>
            <person name="Lapoint R."/>
            <person name="Lazzaro B.P."/>
            <person name="Lee S.J."/>
            <person name="Levesque L."/>
            <person name="Li R."/>
            <person name="Lin C.F."/>
            <person name="Lin M.F."/>
            <person name="Lindblad-Toh K."/>
            <person name="Llopart A."/>
            <person name="Long M."/>
            <person name="Low L."/>
            <person name="Lozovsky E."/>
            <person name="Lu J."/>
            <person name="Luo M."/>
            <person name="Machado C.A."/>
            <person name="Makalowski W."/>
            <person name="Marzo M."/>
            <person name="Matsuda M."/>
            <person name="Matzkin L."/>
            <person name="McAllister B."/>
            <person name="McBride C.S."/>
            <person name="McKernan B."/>
            <person name="McKernan K."/>
            <person name="Mendez-Lago M."/>
            <person name="Minx P."/>
            <person name="Mollenhauer M.U."/>
            <person name="Montooth K."/>
            <person name="Mount S.M."/>
            <person name="Mu X."/>
            <person name="Myers E."/>
            <person name="Negre B."/>
            <person name="Newfeld S."/>
            <person name="Nielsen R."/>
            <person name="Noor M.A."/>
            <person name="O'Grady P."/>
            <person name="Pachter L."/>
            <person name="Papaceit M."/>
            <person name="Parisi M.J."/>
            <person name="Parisi M."/>
            <person name="Parts L."/>
            <person name="Pedersen J.S."/>
            <person name="Pesole G."/>
            <person name="Phillippy A.M."/>
            <person name="Ponting C.P."/>
            <person name="Pop M."/>
            <person name="Porcelli D."/>
            <person name="Powell J.R."/>
            <person name="Prohaska S."/>
            <person name="Pruitt K."/>
            <person name="Puig M."/>
            <person name="Quesneville H."/>
            <person name="Ram K.R."/>
            <person name="Rand D."/>
            <person name="Rasmussen M.D."/>
            <person name="Reed L.K."/>
            <person name="Reenan R."/>
            <person name="Reily A."/>
            <person name="Remington K.A."/>
            <person name="Rieger T.T."/>
            <person name="Ritchie M.G."/>
            <person name="Robin C."/>
            <person name="Rogers Y.H."/>
            <person name="Rohde C."/>
            <person name="Rozas J."/>
            <person name="Rubenfield M.J."/>
            <person name="Ruiz A."/>
            <person name="Russo S."/>
            <person name="Salzberg S.L."/>
            <person name="Sanchez-Gracia A."/>
            <person name="Saranga D.J."/>
            <person name="Sato H."/>
            <person name="Schaeffer S.W."/>
            <person name="Schatz M.C."/>
            <person name="Schlenke T."/>
            <person name="Schwartz R."/>
            <person name="Segarra C."/>
            <person name="Singh R.S."/>
            <person name="Sirot L."/>
            <person name="Sirota M."/>
            <person name="Sisneros N.B."/>
            <person name="Smith C.D."/>
            <person name="Smith T.F."/>
            <person name="Spieth J."/>
            <person name="Stage D.E."/>
            <person name="Stark A."/>
            <person name="Stephan W."/>
            <person name="Strausberg R.L."/>
            <person name="Strempel S."/>
            <person name="Sturgill D."/>
            <person name="Sutton G."/>
            <person name="Sutton G.G."/>
            <person name="Tao W."/>
            <person name="Teichmann S."/>
            <person name="Tobari Y.N."/>
            <person name="Tomimura Y."/>
            <person name="Tsolas J.M."/>
            <person name="Valente V.L."/>
            <person name="Venter E."/>
            <person name="Venter J.C."/>
            <person name="Vicario S."/>
            <person name="Vieira F.G."/>
            <person name="Vilella A.J."/>
            <person name="Villasante A."/>
            <person name="Walenz B."/>
            <person name="Wang J."/>
            <person name="Wasserman M."/>
            <person name="Watts T."/>
            <person name="Wilson D."/>
            <person name="Wilson R.K."/>
            <person name="Wing R.A."/>
            <person name="Wolfner M.F."/>
            <person name="Wong A."/>
            <person name="Wong G.K."/>
            <person name="Wu C.I."/>
            <person name="Wu G."/>
            <person name="Yamamoto D."/>
            <person name="Yang H.P."/>
            <person name="Yang S.P."/>
            <person name="Yorke J.A."/>
            <person name="Yoshida K."/>
            <person name="Zdobnov E."/>
            <person name="Zhang P."/>
            <person name="Zhang Y."/>
            <person name="Zimin A.V."/>
            <person name="Baldwin J."/>
            <person name="Abdouelleil A."/>
            <person name="Abdulkadir J."/>
            <person name="Abebe A."/>
            <person name="Abera B."/>
            <person name="Abreu J."/>
            <person name="Acer S.C."/>
            <person name="Aftuck L."/>
            <person name="Alexander A."/>
            <person name="An P."/>
            <person name="Anderson E."/>
            <person name="Anderson S."/>
            <person name="Arachi H."/>
            <person name="Azer M."/>
            <person name="Bachantsang P."/>
            <person name="Barry A."/>
            <person name="Bayul T."/>
            <person name="Berlin A."/>
            <person name="Bessette D."/>
            <person name="Bloom T."/>
            <person name="Blye J."/>
            <person name="Boguslavskiy L."/>
            <person name="Bonnet C."/>
            <person name="Boukhgalter B."/>
            <person name="Bourzgui I."/>
            <person name="Brown A."/>
            <person name="Cahill P."/>
            <person name="Channer S."/>
            <person name="Cheshatsang Y."/>
            <person name="Chuda L."/>
            <person name="Citroen M."/>
            <person name="Collymore A."/>
            <person name="Cooke P."/>
            <person name="Costello M."/>
            <person name="D'Aco K."/>
            <person name="Daza R."/>
            <person name="De Haan G."/>
            <person name="DeGray S."/>
            <person name="DeMaso C."/>
            <person name="Dhargay N."/>
            <person name="Dooley K."/>
            <person name="Dooley E."/>
            <person name="Doricent M."/>
            <person name="Dorje P."/>
            <person name="Dorjee K."/>
            <person name="Dupes A."/>
            <person name="Elong R."/>
            <person name="Falk J."/>
            <person name="Farina A."/>
            <person name="Faro S."/>
            <person name="Ferguson D."/>
            <person name="Fisher S."/>
            <person name="Foley C.D."/>
            <person name="Franke A."/>
            <person name="Friedrich D."/>
            <person name="Gadbois L."/>
            <person name="Gearin G."/>
            <person name="Gearin C.R."/>
            <person name="Giannoukos G."/>
            <person name="Goode T."/>
            <person name="Graham J."/>
            <person name="Grandbois E."/>
            <person name="Grewal S."/>
            <person name="Gyaltsen K."/>
            <person name="Hafez N."/>
            <person name="Hagos B."/>
            <person name="Hall J."/>
            <person name="Henson C."/>
            <person name="Hollinger A."/>
            <person name="Honan T."/>
            <person name="Huard M.D."/>
            <person name="Hughes L."/>
            <person name="Hurhula B."/>
            <person name="Husby M.E."/>
            <person name="Kamat A."/>
            <person name="Kanga B."/>
            <person name="Kashin S."/>
            <person name="Khazanovich D."/>
            <person name="Kisner P."/>
            <person name="Lance K."/>
            <person name="Lara M."/>
            <person name="Lee W."/>
            <person name="Lennon N."/>
            <person name="Letendre F."/>
            <person name="LeVine R."/>
            <person name="Lipovsky A."/>
            <person name="Liu X."/>
            <person name="Liu J."/>
            <person name="Liu S."/>
            <person name="Lokyitsang T."/>
            <person name="Lokyitsang Y."/>
            <person name="Lubonja R."/>
            <person name="Lui A."/>
            <person name="MacDonald P."/>
            <person name="Magnisalis V."/>
            <person name="Maru K."/>
            <person name="Matthews C."/>
            <person name="McCusker W."/>
            <person name="McDonough S."/>
            <person name="Mehta T."/>
            <person name="Meldrim J."/>
            <person name="Meneus L."/>
            <person name="Mihai O."/>
            <person name="Mihalev A."/>
            <person name="Mihova T."/>
            <person name="Mittelman R."/>
            <person name="Mlenga V."/>
            <person name="Montmayeur A."/>
            <person name="Mulrain L."/>
            <person name="Navidi A."/>
            <person name="Naylor J."/>
            <person name="Negash T."/>
            <person name="Nguyen T."/>
            <person name="Nguyen N."/>
            <person name="Nicol R."/>
            <person name="Norbu C."/>
            <person name="Norbu N."/>
            <person name="Novod N."/>
            <person name="O'Neill B."/>
            <person name="Osman S."/>
            <person name="Markiewicz E."/>
            <person name="Oyono O.L."/>
            <person name="Patti C."/>
            <person name="Phunkhang P."/>
            <person name="Pierre F."/>
            <person name="Priest M."/>
            <person name="Raghuraman S."/>
            <person name="Rege F."/>
            <person name="Reyes R."/>
            <person name="Rise C."/>
            <person name="Rogov P."/>
            <person name="Ross K."/>
            <person name="Ryan E."/>
            <person name="Settipalli S."/>
            <person name="Shea T."/>
            <person name="Sherpa N."/>
            <person name="Shi L."/>
            <person name="Shih D."/>
            <person name="Sparrow T."/>
            <person name="Spaulding J."/>
            <person name="Stalker J."/>
            <person name="Stange-Thomann N."/>
            <person name="Stavropoulos S."/>
            <person name="Stone C."/>
            <person name="Strader C."/>
            <person name="Tesfaye S."/>
            <person name="Thomson T."/>
            <person name="Thoulutsang Y."/>
            <person name="Thoulutsang D."/>
            <person name="Topham K."/>
            <person name="Topping I."/>
            <person name="Tsamla T."/>
            <person name="Vassiliev H."/>
            <person name="Vo A."/>
            <person name="Wangchuk T."/>
            <person name="Wangdi T."/>
            <person name="Weiand M."/>
            <person name="Wilkinson J."/>
            <person name="Wilson A."/>
            <person name="Yadav S."/>
            <person name="Young G."/>
            <person name="Yu Q."/>
            <person name="Zembek L."/>
            <person name="Zhong D."/>
            <person name="Zimmer A."/>
            <person name="Zwirko Z."/>
            <person name="Jaffe D.B."/>
            <person name="Alvarez P."/>
            <person name="Brockman W."/>
            <person name="Butler J."/>
            <person name="Chin C."/>
            <person name="Gnerre S."/>
            <person name="Grabherr M."/>
            <person name="Kleber M."/>
            <person name="Mauceli E."/>
            <person name="MacCallum I."/>
        </authorList>
    </citation>
    <scope>NUCLEOTIDE SEQUENCE [LARGE SCALE GENOMIC DNA]</scope>
    <source>
        <strain evidence="10">Tucson 14030-0811.24</strain>
    </source>
</reference>
<feature type="compositionally biased region" description="Low complexity" evidence="5">
    <location>
        <begin position="1"/>
        <end position="16"/>
    </location>
</feature>
<dbReference type="PROSITE" id="PS50001">
    <property type="entry name" value="SH2"/>
    <property type="match status" value="1"/>
</dbReference>
<dbReference type="InterPro" id="IPR000198">
    <property type="entry name" value="RhoGAP_dom"/>
</dbReference>
<gene>
    <name evidence="9" type="primary">Dwil\GK24959</name>
    <name evidence="9" type="ORF">Dwil_GK24959</name>
</gene>
<dbReference type="GO" id="GO:0051056">
    <property type="term" value="P:regulation of small GTPase mediated signal transduction"/>
    <property type="evidence" value="ECO:0007669"/>
    <property type="project" value="InterPro"/>
</dbReference>
<dbReference type="InterPro" id="IPR002219">
    <property type="entry name" value="PKC_DAG/PE"/>
</dbReference>
<protein>
    <recommendedName>
        <fullName evidence="11">N-chimaerin</fullName>
    </recommendedName>
</protein>
<dbReference type="SUPFAM" id="SSF55550">
    <property type="entry name" value="SH2 domain"/>
    <property type="match status" value="1"/>
</dbReference>
<dbReference type="Gene3D" id="3.30.505.10">
    <property type="entry name" value="SH2 domain"/>
    <property type="match status" value="1"/>
</dbReference>
<evidence type="ECO:0000259" key="7">
    <source>
        <dbReference type="PROSITE" id="PS50081"/>
    </source>
</evidence>
<keyword evidence="3" id="KW-0862">Zinc</keyword>
<dbReference type="PROSITE" id="PS50238">
    <property type="entry name" value="RHOGAP"/>
    <property type="match status" value="1"/>
</dbReference>
<feature type="domain" description="Rho-GAP" evidence="8">
    <location>
        <begin position="324"/>
        <end position="511"/>
    </location>
</feature>
<dbReference type="GO" id="GO:0046872">
    <property type="term" value="F:metal ion binding"/>
    <property type="evidence" value="ECO:0007669"/>
    <property type="project" value="UniProtKB-KW"/>
</dbReference>
<dbReference type="InterPro" id="IPR008936">
    <property type="entry name" value="Rho_GTPase_activation_prot"/>
</dbReference>
<dbReference type="InterPro" id="IPR046349">
    <property type="entry name" value="C1-like_sf"/>
</dbReference>
<dbReference type="PRINTS" id="PR00008">
    <property type="entry name" value="DAGPEDOMAIN"/>
</dbReference>